<evidence type="ECO:0000256" key="3">
    <source>
        <dbReference type="ARBA" id="ARBA00022630"/>
    </source>
</evidence>
<keyword evidence="3" id="KW-0285">Flavoprotein</keyword>
<sequence length="228" mass="24902">MADPAVPHATLEDVLTGRHSCRAFLPTAVPRADIERILLLAQRAPSWCNAQPWQVHVLSGAATQRLASALYDAARRGERRPELEPPGEYTGVYRDRRRECGHALYNGLGISRADHERREGQRLENFRFFGAPHVALITTGEQLGTYGAVDCGGYVVTLLLAAQSLGIAAVPQAAIAMTSATVREQIAIPANRRIVCAVSFGYADESHPANSFRTSRASLREAVEWIDT</sequence>
<keyword evidence="4" id="KW-0288">FMN</keyword>
<name>A0A846XEC4_9NOCA</name>
<dbReference type="AlphaFoldDB" id="A0A846XEC4"/>
<proteinExistence type="inferred from homology"/>
<evidence type="ECO:0000256" key="4">
    <source>
        <dbReference type="ARBA" id="ARBA00022643"/>
    </source>
</evidence>
<dbReference type="SUPFAM" id="SSF55469">
    <property type="entry name" value="FMN-dependent nitroreductase-like"/>
    <property type="match status" value="1"/>
</dbReference>
<protein>
    <submittedName>
        <fullName evidence="7">Nitroreductase</fullName>
    </submittedName>
</protein>
<comment type="similarity">
    <text evidence="2">Belongs to the nitroreductase family.</text>
</comment>
<dbReference type="PANTHER" id="PTHR43673">
    <property type="entry name" value="NAD(P)H NITROREDUCTASE YDGI-RELATED"/>
    <property type="match status" value="1"/>
</dbReference>
<dbReference type="InterPro" id="IPR029479">
    <property type="entry name" value="Nitroreductase"/>
</dbReference>
<dbReference type="GO" id="GO:0016491">
    <property type="term" value="F:oxidoreductase activity"/>
    <property type="evidence" value="ECO:0007669"/>
    <property type="project" value="UniProtKB-KW"/>
</dbReference>
<dbReference type="Gene3D" id="3.40.109.10">
    <property type="entry name" value="NADH Oxidase"/>
    <property type="match status" value="1"/>
</dbReference>
<comment type="caution">
    <text evidence="7">The sequence shown here is derived from an EMBL/GenBank/DDBJ whole genome shotgun (WGS) entry which is preliminary data.</text>
</comment>
<gene>
    <name evidence="7" type="ORF">HGA13_08340</name>
</gene>
<dbReference type="PANTHER" id="PTHR43673:SF2">
    <property type="entry name" value="NITROREDUCTASE"/>
    <property type="match status" value="1"/>
</dbReference>
<comment type="cofactor">
    <cofactor evidence="1">
        <name>FMN</name>
        <dbReference type="ChEBI" id="CHEBI:58210"/>
    </cofactor>
</comment>
<dbReference type="CDD" id="cd02136">
    <property type="entry name" value="PnbA_NfnB-like"/>
    <property type="match status" value="1"/>
</dbReference>
<evidence type="ECO:0000259" key="6">
    <source>
        <dbReference type="Pfam" id="PF00881"/>
    </source>
</evidence>
<organism evidence="7 8">
    <name type="scientific">Nocardia speluncae</name>
    <dbReference type="NCBI Taxonomy" id="419477"/>
    <lineage>
        <taxon>Bacteria</taxon>
        <taxon>Bacillati</taxon>
        <taxon>Actinomycetota</taxon>
        <taxon>Actinomycetes</taxon>
        <taxon>Mycobacteriales</taxon>
        <taxon>Nocardiaceae</taxon>
        <taxon>Nocardia</taxon>
    </lineage>
</organism>
<evidence type="ECO:0000313" key="8">
    <source>
        <dbReference type="Proteomes" id="UP000565715"/>
    </source>
</evidence>
<evidence type="ECO:0000313" key="7">
    <source>
        <dbReference type="EMBL" id="NKY33076.1"/>
    </source>
</evidence>
<dbReference type="EMBL" id="JAAXOO010000002">
    <property type="protein sequence ID" value="NKY33076.1"/>
    <property type="molecule type" value="Genomic_DNA"/>
</dbReference>
<dbReference type="RefSeq" id="WP_068040493.1">
    <property type="nucleotide sequence ID" value="NZ_JAAXOO010000002.1"/>
</dbReference>
<dbReference type="Pfam" id="PF00881">
    <property type="entry name" value="Nitroreductase"/>
    <property type="match status" value="1"/>
</dbReference>
<evidence type="ECO:0000256" key="5">
    <source>
        <dbReference type="ARBA" id="ARBA00023002"/>
    </source>
</evidence>
<reference evidence="7 8" key="1">
    <citation type="submission" date="2020-04" db="EMBL/GenBank/DDBJ databases">
        <title>MicrobeNet Type strains.</title>
        <authorList>
            <person name="Nicholson A.C."/>
        </authorList>
    </citation>
    <scope>NUCLEOTIDE SEQUENCE [LARGE SCALE GENOMIC DNA]</scope>
    <source>
        <strain evidence="7 8">DSM 45078</strain>
    </source>
</reference>
<evidence type="ECO:0000256" key="1">
    <source>
        <dbReference type="ARBA" id="ARBA00001917"/>
    </source>
</evidence>
<keyword evidence="5" id="KW-0560">Oxidoreductase</keyword>
<evidence type="ECO:0000256" key="2">
    <source>
        <dbReference type="ARBA" id="ARBA00007118"/>
    </source>
</evidence>
<dbReference type="InterPro" id="IPR000415">
    <property type="entry name" value="Nitroreductase-like"/>
</dbReference>
<keyword evidence="8" id="KW-1185">Reference proteome</keyword>
<dbReference type="Proteomes" id="UP000565715">
    <property type="component" value="Unassembled WGS sequence"/>
</dbReference>
<accession>A0A846XEC4</accession>
<feature type="domain" description="Nitroreductase" evidence="6">
    <location>
        <begin position="16"/>
        <end position="202"/>
    </location>
</feature>